<dbReference type="Pfam" id="PF03167">
    <property type="entry name" value="UDG"/>
    <property type="match status" value="1"/>
</dbReference>
<dbReference type="InterPro" id="IPR005122">
    <property type="entry name" value="Uracil-DNA_glycosylase-like"/>
</dbReference>
<evidence type="ECO:0000313" key="2">
    <source>
        <dbReference type="EMBL" id="SIN82176.1"/>
    </source>
</evidence>
<feature type="domain" description="Uracil-DNA glycosylase-like" evidence="1">
    <location>
        <begin position="40"/>
        <end position="197"/>
    </location>
</feature>
<dbReference type="SUPFAM" id="SSF52141">
    <property type="entry name" value="Uracil-DNA glycosylase-like"/>
    <property type="match status" value="1"/>
</dbReference>
<proteinExistence type="predicted"/>
<sequence>MTVYLKILEICVVRKFESICNQAKNCIVCKEELPFHPKPVFAVHPKSKILIVGQAPGTRVQETGIPWNDPSGRELRRWLDVTEEEFYNEQVFGIMPMGFCYPGKGKQGDLPPRAECAPLWHPKLIHHLKELELVLLIGQYAQTYYLAKERKENLTNTVKAFQEYLPYYFPLVHPSPRNRLWQKKNPWFEEKVIPELQNRVKKILGSNVDEVL</sequence>
<dbReference type="Proteomes" id="UP000185221">
    <property type="component" value="Unassembled WGS sequence"/>
</dbReference>
<dbReference type="AlphaFoldDB" id="A0A1N6EGN9"/>
<organism evidence="2 3">
    <name type="scientific">Algoriphagus halophilus</name>
    <dbReference type="NCBI Taxonomy" id="226505"/>
    <lineage>
        <taxon>Bacteria</taxon>
        <taxon>Pseudomonadati</taxon>
        <taxon>Bacteroidota</taxon>
        <taxon>Cytophagia</taxon>
        <taxon>Cytophagales</taxon>
        <taxon>Cyclobacteriaceae</taxon>
        <taxon>Algoriphagus</taxon>
    </lineage>
</organism>
<dbReference type="PANTHER" id="PTHR42160">
    <property type="entry name" value="URACIL-DNA GLYCOSYLASE SUPERFAMILY PROTEIN"/>
    <property type="match status" value="1"/>
</dbReference>
<protein>
    <submittedName>
        <fullName evidence="2">Uracil-DNA glycosylase</fullName>
    </submittedName>
</protein>
<dbReference type="InterPro" id="IPR047124">
    <property type="entry name" value="HI_0220.2"/>
</dbReference>
<dbReference type="SMART" id="SM00986">
    <property type="entry name" value="UDG"/>
    <property type="match status" value="1"/>
</dbReference>
<keyword evidence="3" id="KW-1185">Reference proteome</keyword>
<evidence type="ECO:0000313" key="3">
    <source>
        <dbReference type="Proteomes" id="UP000185221"/>
    </source>
</evidence>
<accession>A0A1N6EGN9</accession>
<dbReference type="CDD" id="cd10033">
    <property type="entry name" value="UDG_like"/>
    <property type="match status" value="1"/>
</dbReference>
<dbReference type="SMART" id="SM00987">
    <property type="entry name" value="UreE_C"/>
    <property type="match status" value="1"/>
</dbReference>
<gene>
    <name evidence="2" type="ORF">SAMN05444394_2135</name>
</gene>
<dbReference type="OrthoDB" id="9789139at2"/>
<dbReference type="PANTHER" id="PTHR42160:SF1">
    <property type="entry name" value="URACIL-DNA GLYCOSYLASE SUPERFAMILY PROTEIN"/>
    <property type="match status" value="1"/>
</dbReference>
<dbReference type="Gene3D" id="3.40.470.10">
    <property type="entry name" value="Uracil-DNA glycosylase-like domain"/>
    <property type="match status" value="1"/>
</dbReference>
<dbReference type="EMBL" id="FSRC01000001">
    <property type="protein sequence ID" value="SIN82176.1"/>
    <property type="molecule type" value="Genomic_DNA"/>
</dbReference>
<name>A0A1N6EGN9_9BACT</name>
<evidence type="ECO:0000259" key="1">
    <source>
        <dbReference type="SMART" id="SM00986"/>
    </source>
</evidence>
<dbReference type="InterPro" id="IPR036895">
    <property type="entry name" value="Uracil-DNA_glycosylase-like_sf"/>
</dbReference>
<dbReference type="STRING" id="226505.SAMN05444394_2135"/>
<reference evidence="3" key="1">
    <citation type="submission" date="2016-11" db="EMBL/GenBank/DDBJ databases">
        <authorList>
            <person name="Varghese N."/>
            <person name="Submissions S."/>
        </authorList>
    </citation>
    <scope>NUCLEOTIDE SEQUENCE [LARGE SCALE GENOMIC DNA]</scope>
    <source>
        <strain evidence="3">DSM 15292</strain>
    </source>
</reference>
<dbReference type="RefSeq" id="WP_074224794.1">
    <property type="nucleotide sequence ID" value="NZ_FSRC01000001.1"/>
</dbReference>